<evidence type="ECO:0000256" key="3">
    <source>
        <dbReference type="ARBA" id="ARBA00041356"/>
    </source>
</evidence>
<evidence type="ECO:0000256" key="1">
    <source>
        <dbReference type="ARBA" id="ARBA00006850"/>
    </source>
</evidence>
<dbReference type="InterPro" id="IPR010920">
    <property type="entry name" value="LSM_dom_sf"/>
</dbReference>
<evidence type="ECO:0000313" key="6">
    <source>
        <dbReference type="Proteomes" id="UP000271098"/>
    </source>
</evidence>
<evidence type="ECO:0000256" key="2">
    <source>
        <dbReference type="ARBA" id="ARBA00023274"/>
    </source>
</evidence>
<dbReference type="PANTHER" id="PTHR10553">
    <property type="entry name" value="SMALL NUCLEAR RIBONUCLEOPROTEIN"/>
    <property type="match status" value="1"/>
</dbReference>
<dbReference type="SUPFAM" id="SSF50182">
    <property type="entry name" value="Sm-like ribonucleoproteins"/>
    <property type="match status" value="1"/>
</dbReference>
<dbReference type="Proteomes" id="UP000271098">
    <property type="component" value="Unassembled WGS sequence"/>
</dbReference>
<dbReference type="GO" id="GO:0071004">
    <property type="term" value="C:U2-type prespliceosome"/>
    <property type="evidence" value="ECO:0007669"/>
    <property type="project" value="TreeGrafter"/>
</dbReference>
<reference evidence="5 6" key="2">
    <citation type="submission" date="2018-11" db="EMBL/GenBank/DDBJ databases">
        <authorList>
            <consortium name="Pathogen Informatics"/>
        </authorList>
    </citation>
    <scope>NUCLEOTIDE SEQUENCE [LARGE SCALE GENOMIC DNA]</scope>
</reference>
<organism evidence="7">
    <name type="scientific">Gongylonema pulchrum</name>
    <dbReference type="NCBI Taxonomy" id="637853"/>
    <lineage>
        <taxon>Eukaryota</taxon>
        <taxon>Metazoa</taxon>
        <taxon>Ecdysozoa</taxon>
        <taxon>Nematoda</taxon>
        <taxon>Chromadorea</taxon>
        <taxon>Rhabditida</taxon>
        <taxon>Spirurina</taxon>
        <taxon>Spiruromorpha</taxon>
        <taxon>Spiruroidea</taxon>
        <taxon>Gongylonematidae</taxon>
        <taxon>Gongylonema</taxon>
    </lineage>
</organism>
<dbReference type="SMART" id="SM00651">
    <property type="entry name" value="Sm"/>
    <property type="match status" value="1"/>
</dbReference>
<dbReference type="GO" id="GO:0043186">
    <property type="term" value="C:P granule"/>
    <property type="evidence" value="ECO:0007669"/>
    <property type="project" value="TreeGrafter"/>
</dbReference>
<keyword evidence="2" id="KW-0687">Ribonucleoprotein</keyword>
<gene>
    <name evidence="5" type="ORF">GPUH_LOCUS18574</name>
</gene>
<dbReference type="GO" id="GO:0005682">
    <property type="term" value="C:U5 snRNP"/>
    <property type="evidence" value="ECO:0007669"/>
    <property type="project" value="TreeGrafter"/>
</dbReference>
<name>A0A183EC83_9BILA</name>
<evidence type="ECO:0000313" key="7">
    <source>
        <dbReference type="WBParaSite" id="GPUH_0001859901-mRNA-1"/>
    </source>
</evidence>
<dbReference type="GO" id="GO:0034719">
    <property type="term" value="C:SMN-Sm protein complex"/>
    <property type="evidence" value="ECO:0007669"/>
    <property type="project" value="TreeGrafter"/>
</dbReference>
<accession>A0A183EC83</accession>
<reference evidence="7" key="1">
    <citation type="submission" date="2016-06" db="UniProtKB">
        <authorList>
            <consortium name="WormBaseParasite"/>
        </authorList>
    </citation>
    <scope>IDENTIFICATION</scope>
</reference>
<protein>
    <recommendedName>
        <fullName evidence="3">Sm protein G</fullName>
    </recommendedName>
</protein>
<dbReference type="Gene3D" id="2.30.30.100">
    <property type="match status" value="1"/>
</dbReference>
<dbReference type="GO" id="GO:0005686">
    <property type="term" value="C:U2 snRNP"/>
    <property type="evidence" value="ECO:0007669"/>
    <property type="project" value="TreeGrafter"/>
</dbReference>
<sequence length="57" mass="6465">MIKTYQPELKRYMGLRMDLKLNGNRSVTGVLCGFDAFMNVVIDEAVENMKVTLSPIL</sequence>
<dbReference type="WBParaSite" id="GPUH_0001859901-mRNA-1">
    <property type="protein sequence ID" value="GPUH_0001859901-mRNA-1"/>
    <property type="gene ID" value="GPUH_0001859901"/>
</dbReference>
<evidence type="ECO:0000313" key="5">
    <source>
        <dbReference type="EMBL" id="VDN32041.1"/>
    </source>
</evidence>
<dbReference type="GO" id="GO:0000398">
    <property type="term" value="P:mRNA splicing, via spliceosome"/>
    <property type="evidence" value="ECO:0007669"/>
    <property type="project" value="TreeGrafter"/>
</dbReference>
<dbReference type="EMBL" id="UYRT01087001">
    <property type="protein sequence ID" value="VDN32041.1"/>
    <property type="molecule type" value="Genomic_DNA"/>
</dbReference>
<proteinExistence type="inferred from homology"/>
<dbReference type="Pfam" id="PF01423">
    <property type="entry name" value="LSM"/>
    <property type="match status" value="1"/>
</dbReference>
<keyword evidence="6" id="KW-1185">Reference proteome</keyword>
<dbReference type="GO" id="GO:0097526">
    <property type="term" value="C:spliceosomal tri-snRNP complex"/>
    <property type="evidence" value="ECO:0007669"/>
    <property type="project" value="TreeGrafter"/>
</dbReference>
<dbReference type="GO" id="GO:0071011">
    <property type="term" value="C:precatalytic spliceosome"/>
    <property type="evidence" value="ECO:0007669"/>
    <property type="project" value="TreeGrafter"/>
</dbReference>
<comment type="similarity">
    <text evidence="1">Belongs to the snRNP Sm proteins family.</text>
</comment>
<dbReference type="AlphaFoldDB" id="A0A183EC83"/>
<dbReference type="GO" id="GO:0005687">
    <property type="term" value="C:U4 snRNP"/>
    <property type="evidence" value="ECO:0007669"/>
    <property type="project" value="TreeGrafter"/>
</dbReference>
<feature type="domain" description="Sm" evidence="4">
    <location>
        <begin position="7"/>
        <end position="55"/>
    </location>
</feature>
<dbReference type="InterPro" id="IPR044641">
    <property type="entry name" value="Lsm7/SmG-like"/>
</dbReference>
<dbReference type="GO" id="GO:0005685">
    <property type="term" value="C:U1 snRNP"/>
    <property type="evidence" value="ECO:0007669"/>
    <property type="project" value="TreeGrafter"/>
</dbReference>
<evidence type="ECO:0000259" key="4">
    <source>
        <dbReference type="SMART" id="SM00651"/>
    </source>
</evidence>
<dbReference type="GO" id="GO:0071013">
    <property type="term" value="C:catalytic step 2 spliceosome"/>
    <property type="evidence" value="ECO:0007669"/>
    <property type="project" value="TreeGrafter"/>
</dbReference>
<dbReference type="GO" id="GO:0003723">
    <property type="term" value="F:RNA binding"/>
    <property type="evidence" value="ECO:0007669"/>
    <property type="project" value="TreeGrafter"/>
</dbReference>
<dbReference type="PANTHER" id="PTHR10553:SF2">
    <property type="entry name" value="SMALL NUCLEAR RIBONUCLEOPROTEIN G"/>
    <property type="match status" value="1"/>
</dbReference>
<dbReference type="InterPro" id="IPR001163">
    <property type="entry name" value="Sm_dom_euk/arc"/>
</dbReference>
<dbReference type="OrthoDB" id="2146at2759"/>
<dbReference type="GO" id="GO:0005689">
    <property type="term" value="C:U12-type spliceosomal complex"/>
    <property type="evidence" value="ECO:0007669"/>
    <property type="project" value="TreeGrafter"/>
</dbReference>